<gene>
    <name evidence="1" type="ORF">TrRE_jg12609</name>
</gene>
<dbReference type="Proteomes" id="UP001165082">
    <property type="component" value="Unassembled WGS sequence"/>
</dbReference>
<evidence type="ECO:0008006" key="3">
    <source>
        <dbReference type="Google" id="ProtNLM"/>
    </source>
</evidence>
<comment type="caution">
    <text evidence="1">The sequence shown here is derived from an EMBL/GenBank/DDBJ whole genome shotgun (WGS) entry which is preliminary data.</text>
</comment>
<keyword evidence="2" id="KW-1185">Reference proteome</keyword>
<dbReference type="OrthoDB" id="10415813at2759"/>
<accession>A0A9W7A8A6</accession>
<evidence type="ECO:0000313" key="1">
    <source>
        <dbReference type="EMBL" id="GMH65381.1"/>
    </source>
</evidence>
<proteinExistence type="predicted"/>
<organism evidence="1 2">
    <name type="scientific">Triparma retinervis</name>
    <dbReference type="NCBI Taxonomy" id="2557542"/>
    <lineage>
        <taxon>Eukaryota</taxon>
        <taxon>Sar</taxon>
        <taxon>Stramenopiles</taxon>
        <taxon>Ochrophyta</taxon>
        <taxon>Bolidophyceae</taxon>
        <taxon>Parmales</taxon>
        <taxon>Triparmaceae</taxon>
        <taxon>Triparma</taxon>
    </lineage>
</organism>
<sequence length="119" mass="12617">RRNLEDTWRIFSVMEMEDEEGCDISNLTDLSQAAGCSNVKCESCSGAGSCPCRFCNGTGLFTVGDEVFYGVEGGGVIGSSMGRGKMAGLGNAAKCKICNEGYEECIQCKGAGWMAGWRV</sequence>
<evidence type="ECO:0000313" key="2">
    <source>
        <dbReference type="Proteomes" id="UP001165082"/>
    </source>
</evidence>
<name>A0A9W7A8A6_9STRA</name>
<reference evidence="1" key="1">
    <citation type="submission" date="2022-07" db="EMBL/GenBank/DDBJ databases">
        <title>Genome analysis of Parmales, a sister group of diatoms, reveals the evolutionary specialization of diatoms from phago-mixotrophs to photoautotrophs.</title>
        <authorList>
            <person name="Ban H."/>
            <person name="Sato S."/>
            <person name="Yoshikawa S."/>
            <person name="Kazumasa Y."/>
            <person name="Nakamura Y."/>
            <person name="Ichinomiya M."/>
            <person name="Saitoh K."/>
            <person name="Sato N."/>
            <person name="Blanc-Mathieu R."/>
            <person name="Endo H."/>
            <person name="Kuwata A."/>
            <person name="Ogata H."/>
        </authorList>
    </citation>
    <scope>NUCLEOTIDE SEQUENCE</scope>
</reference>
<dbReference type="EMBL" id="BRXZ01001209">
    <property type="protein sequence ID" value="GMH65381.1"/>
    <property type="molecule type" value="Genomic_DNA"/>
</dbReference>
<protein>
    <recommendedName>
        <fullName evidence="3">DnaJ/Hsp40 cysteine-rich domain superfamily protein</fullName>
    </recommendedName>
</protein>
<feature type="non-terminal residue" evidence="1">
    <location>
        <position position="1"/>
    </location>
</feature>
<dbReference type="AlphaFoldDB" id="A0A9W7A8A6"/>